<keyword evidence="2" id="KW-0732">Signal</keyword>
<dbReference type="Proteomes" id="UP001596139">
    <property type="component" value="Unassembled WGS sequence"/>
</dbReference>
<evidence type="ECO:0000259" key="3">
    <source>
        <dbReference type="PROSITE" id="PS50222"/>
    </source>
</evidence>
<feature type="compositionally biased region" description="Basic and acidic residues" evidence="1">
    <location>
        <begin position="73"/>
        <end position="86"/>
    </location>
</feature>
<evidence type="ECO:0000313" key="5">
    <source>
        <dbReference type="Proteomes" id="UP001596139"/>
    </source>
</evidence>
<evidence type="ECO:0000256" key="2">
    <source>
        <dbReference type="SAM" id="SignalP"/>
    </source>
</evidence>
<feature type="chain" id="PRO_5046360688" evidence="2">
    <location>
        <begin position="27"/>
        <end position="93"/>
    </location>
</feature>
<dbReference type="InterPro" id="IPR002048">
    <property type="entry name" value="EF_hand_dom"/>
</dbReference>
<dbReference type="InterPro" id="IPR011992">
    <property type="entry name" value="EF-hand-dom_pair"/>
</dbReference>
<dbReference type="SUPFAM" id="SSF47473">
    <property type="entry name" value="EF-hand"/>
    <property type="match status" value="1"/>
</dbReference>
<dbReference type="PROSITE" id="PS00018">
    <property type="entry name" value="EF_HAND_1"/>
    <property type="match status" value="1"/>
</dbReference>
<proteinExistence type="predicted"/>
<feature type="domain" description="EF-hand" evidence="3">
    <location>
        <begin position="61"/>
        <end position="93"/>
    </location>
</feature>
<dbReference type="EMBL" id="JBHSPX010000009">
    <property type="protein sequence ID" value="MFC6067106.1"/>
    <property type="molecule type" value="Genomic_DNA"/>
</dbReference>
<protein>
    <submittedName>
        <fullName evidence="4">EF-hand domain-containing protein</fullName>
    </submittedName>
</protein>
<gene>
    <name evidence="4" type="ORF">ACFP4F_31815</name>
</gene>
<sequence length="93" mass="9731">MQTRIGAIAMALTGAAVLGASGSAFANAPASTPPTFQQIDTDRSGTVSEPELHVAGKQQGVSESNIRKAFHLVDRDSNGQISKEEFSQASRTQ</sequence>
<dbReference type="Pfam" id="PF13499">
    <property type="entry name" value="EF-hand_7"/>
    <property type="match status" value="1"/>
</dbReference>
<dbReference type="PROSITE" id="PS50222">
    <property type="entry name" value="EF_HAND_2"/>
    <property type="match status" value="1"/>
</dbReference>
<reference evidence="5" key="1">
    <citation type="journal article" date="2019" name="Int. J. Syst. Evol. Microbiol.">
        <title>The Global Catalogue of Microorganisms (GCM) 10K type strain sequencing project: providing services to taxonomists for standard genome sequencing and annotation.</title>
        <authorList>
            <consortium name="The Broad Institute Genomics Platform"/>
            <consortium name="The Broad Institute Genome Sequencing Center for Infectious Disease"/>
            <person name="Wu L."/>
            <person name="Ma J."/>
        </authorList>
    </citation>
    <scope>NUCLEOTIDE SEQUENCE [LARGE SCALE GENOMIC DNA]</scope>
    <source>
        <strain evidence="5">CGMCC 1.15180</strain>
    </source>
</reference>
<accession>A0ABW1MUI4</accession>
<evidence type="ECO:0000313" key="4">
    <source>
        <dbReference type="EMBL" id="MFC6067106.1"/>
    </source>
</evidence>
<dbReference type="SMART" id="SM00054">
    <property type="entry name" value="EFh"/>
    <property type="match status" value="2"/>
</dbReference>
<comment type="caution">
    <text evidence="4">The sequence shown here is derived from an EMBL/GenBank/DDBJ whole genome shotgun (WGS) entry which is preliminary data.</text>
</comment>
<feature type="signal peptide" evidence="2">
    <location>
        <begin position="1"/>
        <end position="26"/>
    </location>
</feature>
<evidence type="ECO:0000256" key="1">
    <source>
        <dbReference type="SAM" id="MobiDB-lite"/>
    </source>
</evidence>
<keyword evidence="5" id="KW-1185">Reference proteome</keyword>
<dbReference type="InterPro" id="IPR018247">
    <property type="entry name" value="EF_Hand_1_Ca_BS"/>
</dbReference>
<dbReference type="RefSeq" id="WP_031054605.1">
    <property type="nucleotide sequence ID" value="NZ_JBHSPX010000009.1"/>
</dbReference>
<dbReference type="CDD" id="cd00051">
    <property type="entry name" value="EFh"/>
    <property type="match status" value="1"/>
</dbReference>
<name>A0ABW1MUI4_9ACTN</name>
<organism evidence="4 5">
    <name type="scientific">Streptomyces ochraceiscleroticus</name>
    <dbReference type="NCBI Taxonomy" id="47761"/>
    <lineage>
        <taxon>Bacteria</taxon>
        <taxon>Bacillati</taxon>
        <taxon>Actinomycetota</taxon>
        <taxon>Actinomycetes</taxon>
        <taxon>Kitasatosporales</taxon>
        <taxon>Streptomycetaceae</taxon>
        <taxon>Streptomyces</taxon>
    </lineage>
</organism>
<dbReference type="Gene3D" id="1.10.238.10">
    <property type="entry name" value="EF-hand"/>
    <property type="match status" value="1"/>
</dbReference>
<feature type="region of interest" description="Disordered" evidence="1">
    <location>
        <begin position="73"/>
        <end position="93"/>
    </location>
</feature>